<protein>
    <submittedName>
        <fullName evidence="1">Uncharacterized protein</fullName>
    </submittedName>
</protein>
<dbReference type="EMBL" id="LR796519">
    <property type="protein sequence ID" value="CAB4149450.1"/>
    <property type="molecule type" value="Genomic_DNA"/>
</dbReference>
<proteinExistence type="predicted"/>
<name>A0A6J5MWY0_9CAUD</name>
<gene>
    <name evidence="1" type="ORF">UFOVP554_11</name>
</gene>
<organism evidence="1">
    <name type="scientific">uncultured Caudovirales phage</name>
    <dbReference type="NCBI Taxonomy" id="2100421"/>
    <lineage>
        <taxon>Viruses</taxon>
        <taxon>Duplodnaviria</taxon>
        <taxon>Heunggongvirae</taxon>
        <taxon>Uroviricota</taxon>
        <taxon>Caudoviricetes</taxon>
        <taxon>Peduoviridae</taxon>
        <taxon>Maltschvirus</taxon>
        <taxon>Maltschvirus maltsch</taxon>
    </lineage>
</organism>
<reference evidence="1" key="1">
    <citation type="submission" date="2020-04" db="EMBL/GenBank/DDBJ databases">
        <authorList>
            <person name="Chiriac C."/>
            <person name="Salcher M."/>
            <person name="Ghai R."/>
            <person name="Kavagutti S V."/>
        </authorList>
    </citation>
    <scope>NUCLEOTIDE SEQUENCE</scope>
</reference>
<evidence type="ECO:0000313" key="1">
    <source>
        <dbReference type="EMBL" id="CAB4149450.1"/>
    </source>
</evidence>
<accession>A0A6J5MWY0</accession>
<sequence>MFTTVNSVKEYTNVDVTLDLIKRAQAVIEVFIGKDEIDIDNPSDLLLLDKMTAYQTAYMFENEAVVYTQIAANSVGSGDSAQNFNAAMSAPFIAPLAVFAAKGLSFKKPRSIKTGKIFQWPTYIDWRRI</sequence>